<proteinExistence type="predicted"/>
<sequence>MRIYSRTGSAVNRKAGLGPKEYHYAAYAKHKDYQPGQIKKKTLEQITQLLQKIKPSSNLEAILEFELPETSYSLEDDFGLAELNLAEATEETISQIEIPPKGNN</sequence>
<evidence type="ECO:0000313" key="2">
    <source>
        <dbReference type="Proteomes" id="UP000789508"/>
    </source>
</evidence>
<accession>A0A9N9CS71</accession>
<evidence type="ECO:0000313" key="1">
    <source>
        <dbReference type="EMBL" id="CAG8613676.1"/>
    </source>
</evidence>
<dbReference type="AlphaFoldDB" id="A0A9N9CS71"/>
<name>A0A9N9CS71_9GLOM</name>
<protein>
    <submittedName>
        <fullName evidence="1">7651_t:CDS:1</fullName>
    </submittedName>
</protein>
<dbReference type="OrthoDB" id="2448185at2759"/>
<organism evidence="1 2">
    <name type="scientific">Ambispora leptoticha</name>
    <dbReference type="NCBI Taxonomy" id="144679"/>
    <lineage>
        <taxon>Eukaryota</taxon>
        <taxon>Fungi</taxon>
        <taxon>Fungi incertae sedis</taxon>
        <taxon>Mucoromycota</taxon>
        <taxon>Glomeromycotina</taxon>
        <taxon>Glomeromycetes</taxon>
        <taxon>Archaeosporales</taxon>
        <taxon>Ambisporaceae</taxon>
        <taxon>Ambispora</taxon>
    </lineage>
</organism>
<reference evidence="1" key="1">
    <citation type="submission" date="2021-06" db="EMBL/GenBank/DDBJ databases">
        <authorList>
            <person name="Kallberg Y."/>
            <person name="Tangrot J."/>
            <person name="Rosling A."/>
        </authorList>
    </citation>
    <scope>NUCLEOTIDE SEQUENCE</scope>
    <source>
        <strain evidence="1">FL130A</strain>
    </source>
</reference>
<comment type="caution">
    <text evidence="1">The sequence shown here is derived from an EMBL/GenBank/DDBJ whole genome shotgun (WGS) entry which is preliminary data.</text>
</comment>
<dbReference type="Proteomes" id="UP000789508">
    <property type="component" value="Unassembled WGS sequence"/>
</dbReference>
<dbReference type="EMBL" id="CAJVPS010005303">
    <property type="protein sequence ID" value="CAG8613676.1"/>
    <property type="molecule type" value="Genomic_DNA"/>
</dbReference>
<keyword evidence="2" id="KW-1185">Reference proteome</keyword>
<gene>
    <name evidence="1" type="ORF">ALEPTO_LOCUS8671</name>
</gene>